<name>A0A1Y6J0L2_9VIBR</name>
<dbReference type="EMBL" id="FXXI01000011">
    <property type="protein sequence ID" value="SMS02620.1"/>
    <property type="molecule type" value="Genomic_DNA"/>
</dbReference>
<dbReference type="GO" id="GO:0031469">
    <property type="term" value="C:bacterial microcompartment"/>
    <property type="evidence" value="ECO:0007669"/>
    <property type="project" value="UniProtKB-SubCell"/>
</dbReference>
<evidence type="ECO:0000256" key="1">
    <source>
        <dbReference type="ARBA" id="ARBA00024322"/>
    </source>
</evidence>
<gene>
    <name evidence="5" type="primary">pduU</name>
    <name evidence="4" type="ORF">SBX37_20095</name>
    <name evidence="5" type="ORF">VIM7927_03954</name>
</gene>
<accession>A0A1Y6J0L2</accession>
<dbReference type="Proteomes" id="UP001283366">
    <property type="component" value="Unassembled WGS sequence"/>
</dbReference>
<dbReference type="OrthoDB" id="5457140at2"/>
<dbReference type="InterPro" id="IPR037233">
    <property type="entry name" value="CcmK-like_sf"/>
</dbReference>
<feature type="domain" description="BMC circularly permuted" evidence="3">
    <location>
        <begin position="10"/>
        <end position="109"/>
    </location>
</feature>
<reference evidence="4 7" key="2">
    <citation type="submission" date="2023-11" db="EMBL/GenBank/DDBJ databases">
        <title>Plant-associative lifestyle of Vibrio porteresiae and its evolutionary dynamics.</title>
        <authorList>
            <person name="Rameshkumar N."/>
            <person name="Kirti K."/>
        </authorList>
    </citation>
    <scope>NUCLEOTIDE SEQUENCE [LARGE SCALE GENOMIC DNA]</scope>
    <source>
        <strain evidence="4 7">MSSRF38</strain>
    </source>
</reference>
<reference evidence="5 6" key="1">
    <citation type="submission" date="2017-05" db="EMBL/GenBank/DDBJ databases">
        <authorList>
            <person name="Song R."/>
            <person name="Chenine A.L."/>
            <person name="Ruprecht R.M."/>
        </authorList>
    </citation>
    <scope>NUCLEOTIDE SEQUENCE [LARGE SCALE GENOMIC DNA]</scope>
    <source>
        <strain evidence="5 6">CECT 7927</strain>
    </source>
</reference>
<evidence type="ECO:0000313" key="5">
    <source>
        <dbReference type="EMBL" id="SMS02620.1"/>
    </source>
</evidence>
<dbReference type="AlphaFoldDB" id="A0A1Y6J0L2"/>
<dbReference type="InterPro" id="IPR009307">
    <property type="entry name" value="EutS/PduU/CutR"/>
</dbReference>
<dbReference type="PIRSF" id="PIRSF012296">
    <property type="entry name" value="EutS_PduU"/>
    <property type="match status" value="1"/>
</dbReference>
<dbReference type="EMBL" id="JAWRCO010000002">
    <property type="protein sequence ID" value="MDW6005170.1"/>
    <property type="molecule type" value="Genomic_DNA"/>
</dbReference>
<protein>
    <submittedName>
        <fullName evidence="4">BMC domain-containing protein</fullName>
    </submittedName>
    <submittedName>
        <fullName evidence="5">Propanediol utilization protein PduU</fullName>
    </submittedName>
</protein>
<dbReference type="NCBIfam" id="NF012012">
    <property type="entry name" value="PRK15468.1"/>
    <property type="match status" value="1"/>
</dbReference>
<evidence type="ECO:0000313" key="4">
    <source>
        <dbReference type="EMBL" id="MDW6005170.1"/>
    </source>
</evidence>
<dbReference type="InterPro" id="IPR044870">
    <property type="entry name" value="BMC_CP"/>
</dbReference>
<dbReference type="Pfam" id="PF00936">
    <property type="entry name" value="BMC"/>
    <property type="match status" value="1"/>
</dbReference>
<keyword evidence="2" id="KW-1283">Bacterial microcompartment</keyword>
<comment type="subcellular location">
    <subcellularLocation>
        <location evidence="1">Bacterial microcompartment</location>
    </subcellularLocation>
</comment>
<dbReference type="RefSeq" id="WP_087482625.1">
    <property type="nucleotide sequence ID" value="NZ_AP024884.1"/>
</dbReference>
<dbReference type="SUPFAM" id="SSF143414">
    <property type="entry name" value="CcmK-like"/>
    <property type="match status" value="1"/>
</dbReference>
<dbReference type="CDD" id="cd07046">
    <property type="entry name" value="BMC_PduU-EutS"/>
    <property type="match status" value="1"/>
</dbReference>
<organism evidence="5 6">
    <name type="scientific">Vibrio mangrovi</name>
    <dbReference type="NCBI Taxonomy" id="474394"/>
    <lineage>
        <taxon>Bacteria</taxon>
        <taxon>Pseudomonadati</taxon>
        <taxon>Pseudomonadota</taxon>
        <taxon>Gammaproteobacteria</taxon>
        <taxon>Vibrionales</taxon>
        <taxon>Vibrionaceae</taxon>
        <taxon>Vibrio</taxon>
    </lineage>
</organism>
<evidence type="ECO:0000313" key="6">
    <source>
        <dbReference type="Proteomes" id="UP000196125"/>
    </source>
</evidence>
<sequence length="117" mass="12712">MFDEQEKKSRVIQEYVPGKQVTLAHLIANPNKAVYKKLGLNETANAIGILTITPSEGAIIASDITTKSGNVEIGFIDRFTGAVVITGDVSGVEYALKQVIHILSHQLKFTPCDITRT</sequence>
<evidence type="ECO:0000259" key="3">
    <source>
        <dbReference type="PROSITE" id="PS51931"/>
    </source>
</evidence>
<dbReference type="PANTHER" id="PTHR40449:SF2">
    <property type="entry name" value="BACTERIAL MICROCOMPARTMENT SHELL PROTEIN EUTS"/>
    <property type="match status" value="1"/>
</dbReference>
<dbReference type="Proteomes" id="UP000196125">
    <property type="component" value="Unassembled WGS sequence"/>
</dbReference>
<dbReference type="InterPro" id="IPR000249">
    <property type="entry name" value="BMC_dom"/>
</dbReference>
<evidence type="ECO:0000313" key="7">
    <source>
        <dbReference type="Proteomes" id="UP001283366"/>
    </source>
</evidence>
<dbReference type="PANTHER" id="PTHR40449">
    <property type="entry name" value="ETHANOLAMINE UTILIZATION PROTEIN EUTS"/>
    <property type="match status" value="1"/>
</dbReference>
<dbReference type="Gene3D" id="3.30.70.1710">
    <property type="match status" value="1"/>
</dbReference>
<evidence type="ECO:0000256" key="2">
    <source>
        <dbReference type="ARBA" id="ARBA00024446"/>
    </source>
</evidence>
<proteinExistence type="predicted"/>
<keyword evidence="7" id="KW-1185">Reference proteome</keyword>
<dbReference type="SMART" id="SM00877">
    <property type="entry name" value="BMC"/>
    <property type="match status" value="1"/>
</dbReference>
<dbReference type="PROSITE" id="PS51931">
    <property type="entry name" value="BMC_CP"/>
    <property type="match status" value="1"/>
</dbReference>